<name>A0A6G4AGC6_9ACTN</name>
<dbReference type="Pfam" id="PF02826">
    <property type="entry name" value="2-Hacid_dh_C"/>
    <property type="match status" value="1"/>
</dbReference>
<dbReference type="InterPro" id="IPR029753">
    <property type="entry name" value="D-isomer_DH_CS"/>
</dbReference>
<sequence length="362" mass="38671">MTGRNQVGGGLNEAGGRLRVAVAAPLSEENRARVRELEPRIDLVVDHDLLPPMRWPADFAGDPAWRRGPARQRAYEEAIDSADALYGIPDVDPAALARAVRANPDLHWVHTMAAGGGSQVKAAGLRPDELDRVLFTTSAGVHGRPLAEFAVFGVLAGAKDLPRLGRQQRDREWSGRWTMGQVSRQTVLVLGLGGIGRAVAEALRALGATVIGTSRRDVAVPGVSAVIHPDRITEVAPTVDAVVNTLPGTEATEHLLGERFFAALRPGACLVNVGRGSVVDEAALARALDSGRVGFAALDVFETEPLPADSPLWDHERVLVSPHTAALDAAEDRLIAELFAANATRLLDGHELINRVNTVEFY</sequence>
<dbReference type="AlphaFoldDB" id="A0A6G4AGC6"/>
<dbReference type="CDD" id="cd05300">
    <property type="entry name" value="2-Hacid_dh_1"/>
    <property type="match status" value="1"/>
</dbReference>
<dbReference type="GO" id="GO:0016616">
    <property type="term" value="F:oxidoreductase activity, acting on the CH-OH group of donors, NAD or NADP as acceptor"/>
    <property type="evidence" value="ECO:0007669"/>
    <property type="project" value="UniProtKB-ARBA"/>
</dbReference>
<dbReference type="InterPro" id="IPR036291">
    <property type="entry name" value="NAD(P)-bd_dom_sf"/>
</dbReference>
<dbReference type="PANTHER" id="PTHR43333">
    <property type="entry name" value="2-HACID_DH_C DOMAIN-CONTAINING PROTEIN"/>
    <property type="match status" value="1"/>
</dbReference>
<reference evidence="4" key="1">
    <citation type="submission" date="2020-02" db="EMBL/GenBank/DDBJ databases">
        <title>A new Streptomyces sp. for controlling soil-borne diseases.</title>
        <authorList>
            <person name="Li X."/>
            <person name="Tian Y."/>
            <person name="Gao K."/>
        </authorList>
    </citation>
    <scope>NUCLEOTIDE SEQUENCE [LARGE SCALE GENOMIC DNA]</scope>
    <source>
        <strain evidence="4">0250</strain>
    </source>
</reference>
<dbReference type="PROSITE" id="PS00671">
    <property type="entry name" value="D_2_HYDROXYACID_DH_3"/>
    <property type="match status" value="1"/>
</dbReference>
<accession>A0A6G4AGC6</accession>
<protein>
    <submittedName>
        <fullName evidence="4">D-2-hydroxyacid dehydrogenase</fullName>
    </submittedName>
</protein>
<dbReference type="EMBL" id="JAAIKT010000014">
    <property type="protein sequence ID" value="NEW71557.1"/>
    <property type="molecule type" value="Genomic_DNA"/>
</dbReference>
<keyword evidence="2" id="KW-0520">NAD</keyword>
<evidence type="ECO:0000256" key="2">
    <source>
        <dbReference type="ARBA" id="ARBA00023027"/>
    </source>
</evidence>
<keyword evidence="5" id="KW-1185">Reference proteome</keyword>
<organism evidence="4 5">
    <name type="scientific">Streptomyces rhizosphaericus</name>
    <dbReference type="NCBI Taxonomy" id="114699"/>
    <lineage>
        <taxon>Bacteria</taxon>
        <taxon>Bacillati</taxon>
        <taxon>Actinomycetota</taxon>
        <taxon>Actinomycetes</taxon>
        <taxon>Kitasatosporales</taxon>
        <taxon>Streptomycetaceae</taxon>
        <taxon>Streptomyces</taxon>
        <taxon>Streptomyces violaceusniger group</taxon>
    </lineage>
</organism>
<evidence type="ECO:0000313" key="5">
    <source>
        <dbReference type="Proteomes" id="UP000476310"/>
    </source>
</evidence>
<dbReference type="Gene3D" id="3.40.50.720">
    <property type="entry name" value="NAD(P)-binding Rossmann-like Domain"/>
    <property type="match status" value="2"/>
</dbReference>
<evidence type="ECO:0000313" key="4">
    <source>
        <dbReference type="EMBL" id="NEW71557.1"/>
    </source>
</evidence>
<proteinExistence type="predicted"/>
<keyword evidence="1" id="KW-0560">Oxidoreductase</keyword>
<dbReference type="GO" id="GO:0051287">
    <property type="term" value="F:NAD binding"/>
    <property type="evidence" value="ECO:0007669"/>
    <property type="project" value="InterPro"/>
</dbReference>
<gene>
    <name evidence="4" type="ORF">G4H13_14385</name>
</gene>
<evidence type="ECO:0000256" key="1">
    <source>
        <dbReference type="ARBA" id="ARBA00023002"/>
    </source>
</evidence>
<dbReference type="SUPFAM" id="SSF51735">
    <property type="entry name" value="NAD(P)-binding Rossmann-fold domains"/>
    <property type="match status" value="1"/>
</dbReference>
<evidence type="ECO:0000259" key="3">
    <source>
        <dbReference type="Pfam" id="PF02826"/>
    </source>
</evidence>
<dbReference type="Proteomes" id="UP000476310">
    <property type="component" value="Unassembled WGS sequence"/>
</dbReference>
<comment type="caution">
    <text evidence="4">The sequence shown here is derived from an EMBL/GenBank/DDBJ whole genome shotgun (WGS) entry which is preliminary data.</text>
</comment>
<feature type="domain" description="D-isomer specific 2-hydroxyacid dehydrogenase NAD-binding" evidence="3">
    <location>
        <begin position="154"/>
        <end position="325"/>
    </location>
</feature>
<dbReference type="PANTHER" id="PTHR43333:SF1">
    <property type="entry name" value="D-ISOMER SPECIFIC 2-HYDROXYACID DEHYDROGENASE NAD-BINDING DOMAIN-CONTAINING PROTEIN"/>
    <property type="match status" value="1"/>
</dbReference>
<dbReference type="InterPro" id="IPR006140">
    <property type="entry name" value="D-isomer_DH_NAD-bd"/>
</dbReference>
<dbReference type="RefSeq" id="WP_164427321.1">
    <property type="nucleotide sequence ID" value="NZ_JAAIKT010000014.1"/>
</dbReference>